<sequence>MIIFPRRCCLSENLTHLGSFTGNRELPVDLRQKVYPNGTLSVEHVQKKTDAGVYTCTARNKQGHSARRSGEVTVIVPPKISPFHVDRSLHLGERATFTCSVTKGDVPLSVSWLKDGSPIPSSSSPSASSSSPSSSPASSTSGISVSHVDQFNSILLIESLSPRHNGNYSCVAQNLAATVSHTQELMVNVPPIIEPFSFQEGLSEGMRSRTVCGVSQGDPPLTITWLKDGLPLFGGVVGSGSSPSPSSSLPLSSTLLPGVSAWPLDPYSSLLNISSLSSSHSGEYTCVASNRAAEVRFKARLQVKVPPRWLVEPEDTSVARNKNVVLQCQADGVPKPTIVWKKATEPWSSAIEIEIPVGGSDSNTGQGSHHGWQPPQGPWSPVSTNSGLGQWYHKRIDSLRPATRYSFRVASEGAGGRGTYGEVLEVRTEPQRPSAPPRNAILHPLSSTSLRLSWNAPPIDAWHGDVHAYTVGIRDASSGSTHYNFSTYPVEDVEDDSDDELDNDRKAGGRGIGLDIGPESTWEANLRQPQYEQHLTGGSGYHFSLILSGLRPFSRYAAVVQAVNQVGAGPLSEPAEAQTLEDVPSMPPQDVRCAALTPQSLQVSWQPPPSAHAHGIIRGYKLTYEPADEVLAGEDIWETKKTTALTTVLSGLQRFANYSLRVAAFTGVGDGAAAPPIHCRTDEDVPGPPADIKVVVSSPQSLLVSWLPPKEPNGIITKYNLYNRVVDGSGVIGRGMGDGALGVPVGAGGQQGKRSLPGTHTSFEAKGLTPRVEHSFWVTATTRAGEGRSTRVASLMPTPRG</sequence>
<dbReference type="PANTHER" id="PTHR44170">
    <property type="entry name" value="PROTEIN SIDEKICK"/>
    <property type="match status" value="1"/>
</dbReference>
<dbReference type="Gene3D" id="2.60.40.10">
    <property type="entry name" value="Immunoglobulins"/>
    <property type="match status" value="7"/>
</dbReference>
<keyword evidence="9" id="KW-0393">Immunoglobulin domain</keyword>
<evidence type="ECO:0000256" key="10">
    <source>
        <dbReference type="SAM" id="MobiDB-lite"/>
    </source>
</evidence>
<evidence type="ECO:0000256" key="5">
    <source>
        <dbReference type="ARBA" id="ARBA00022889"/>
    </source>
</evidence>
<keyword evidence="4" id="KW-0677">Repeat</keyword>
<feature type="region of interest" description="Disordered" evidence="10">
    <location>
        <begin position="117"/>
        <end position="142"/>
    </location>
</feature>
<feature type="domain" description="Ig-like" evidence="11">
    <location>
        <begin position="78"/>
        <end position="188"/>
    </location>
</feature>
<dbReference type="InterPro" id="IPR007110">
    <property type="entry name" value="Ig-like_dom"/>
</dbReference>
<dbReference type="PANTHER" id="PTHR44170:SF56">
    <property type="entry name" value="FIBRONECTIN TYPE-III DOMAIN-CONTAINING PROTEIN"/>
    <property type="match status" value="1"/>
</dbReference>
<feature type="domain" description="Fibronectin type-III" evidence="12">
    <location>
        <begin position="587"/>
        <end position="684"/>
    </location>
</feature>
<dbReference type="Proteomes" id="UP000792457">
    <property type="component" value="Unassembled WGS sequence"/>
</dbReference>
<dbReference type="InterPro" id="IPR003599">
    <property type="entry name" value="Ig_sub"/>
</dbReference>
<protein>
    <recommendedName>
        <fullName evidence="15">Down syndrome cell adhesion molecule-like protein Dscam2</fullName>
    </recommendedName>
</protein>
<gene>
    <name evidence="13" type="ORF">J437_LFUL009995</name>
</gene>
<comment type="subcellular location">
    <subcellularLocation>
        <location evidence="1">Membrane</location>
        <topology evidence="1">Single-pass membrane protein</topology>
    </subcellularLocation>
</comment>
<reference evidence="13" key="1">
    <citation type="submission" date="2013-04" db="EMBL/GenBank/DDBJ databases">
        <authorList>
            <person name="Qu J."/>
            <person name="Murali S.C."/>
            <person name="Bandaranaike D."/>
            <person name="Bellair M."/>
            <person name="Blankenburg K."/>
            <person name="Chao H."/>
            <person name="Dinh H."/>
            <person name="Doddapaneni H."/>
            <person name="Downs B."/>
            <person name="Dugan-Rocha S."/>
            <person name="Elkadiri S."/>
            <person name="Gnanaolivu R.D."/>
            <person name="Hernandez B."/>
            <person name="Javaid M."/>
            <person name="Jayaseelan J.C."/>
            <person name="Lee S."/>
            <person name="Li M."/>
            <person name="Ming W."/>
            <person name="Munidasa M."/>
            <person name="Muniz J."/>
            <person name="Nguyen L."/>
            <person name="Ongeri F."/>
            <person name="Osuji N."/>
            <person name="Pu L.-L."/>
            <person name="Puazo M."/>
            <person name="Qu C."/>
            <person name="Quiroz J."/>
            <person name="Raj R."/>
            <person name="Weissenberger G."/>
            <person name="Xin Y."/>
            <person name="Zou X."/>
            <person name="Han Y."/>
            <person name="Richards S."/>
            <person name="Worley K."/>
            <person name="Muzny D."/>
            <person name="Gibbs R."/>
        </authorList>
    </citation>
    <scope>NUCLEOTIDE SEQUENCE</scope>
    <source>
        <strain evidence="13">Sampled in the wild</strain>
    </source>
</reference>
<evidence type="ECO:0000256" key="2">
    <source>
        <dbReference type="ARBA" id="ARBA00022692"/>
    </source>
</evidence>
<evidence type="ECO:0000256" key="9">
    <source>
        <dbReference type="ARBA" id="ARBA00023319"/>
    </source>
</evidence>
<keyword evidence="14" id="KW-1185">Reference proteome</keyword>
<dbReference type="PROSITE" id="PS50853">
    <property type="entry name" value="FN3"/>
    <property type="match status" value="4"/>
</dbReference>
<name>A0A8K0P3V8_LADFU</name>
<evidence type="ECO:0000256" key="7">
    <source>
        <dbReference type="ARBA" id="ARBA00023136"/>
    </source>
</evidence>
<evidence type="ECO:0000256" key="4">
    <source>
        <dbReference type="ARBA" id="ARBA00022737"/>
    </source>
</evidence>
<feature type="compositionally biased region" description="Acidic residues" evidence="10">
    <location>
        <begin position="491"/>
        <end position="502"/>
    </location>
</feature>
<dbReference type="SUPFAM" id="SSF49265">
    <property type="entry name" value="Fibronectin type III"/>
    <property type="match status" value="3"/>
</dbReference>
<feature type="region of interest" description="Disordered" evidence="10">
    <location>
        <begin position="360"/>
        <end position="381"/>
    </location>
</feature>
<feature type="domain" description="Fibronectin type-III" evidence="12">
    <location>
        <begin position="688"/>
        <end position="801"/>
    </location>
</feature>
<keyword evidence="3" id="KW-0732">Signal</keyword>
<dbReference type="InterPro" id="IPR013783">
    <property type="entry name" value="Ig-like_fold"/>
</dbReference>
<evidence type="ECO:0000259" key="12">
    <source>
        <dbReference type="PROSITE" id="PS50853"/>
    </source>
</evidence>
<evidence type="ECO:0000259" key="11">
    <source>
        <dbReference type="PROSITE" id="PS50835"/>
    </source>
</evidence>
<evidence type="ECO:0000313" key="14">
    <source>
        <dbReference type="Proteomes" id="UP000792457"/>
    </source>
</evidence>
<evidence type="ECO:0000313" key="13">
    <source>
        <dbReference type="EMBL" id="KAG8230029.1"/>
    </source>
</evidence>
<feature type="domain" description="Fibronectin type-III" evidence="12">
    <location>
        <begin position="335"/>
        <end position="431"/>
    </location>
</feature>
<evidence type="ECO:0000256" key="3">
    <source>
        <dbReference type="ARBA" id="ARBA00022729"/>
    </source>
</evidence>
<dbReference type="CDD" id="cd00063">
    <property type="entry name" value="FN3"/>
    <property type="match status" value="4"/>
</dbReference>
<dbReference type="InterPro" id="IPR036179">
    <property type="entry name" value="Ig-like_dom_sf"/>
</dbReference>
<feature type="region of interest" description="Disordered" evidence="10">
    <location>
        <begin position="490"/>
        <end position="516"/>
    </location>
</feature>
<dbReference type="GO" id="GO:0048812">
    <property type="term" value="P:neuron projection morphogenesis"/>
    <property type="evidence" value="ECO:0007669"/>
    <property type="project" value="UniProtKB-ARBA"/>
</dbReference>
<evidence type="ECO:0000256" key="8">
    <source>
        <dbReference type="ARBA" id="ARBA00023157"/>
    </source>
</evidence>
<dbReference type="Pfam" id="PF13927">
    <property type="entry name" value="Ig_3"/>
    <property type="match status" value="2"/>
</dbReference>
<dbReference type="PROSITE" id="PS50835">
    <property type="entry name" value="IG_LIKE"/>
    <property type="match status" value="3"/>
</dbReference>
<accession>A0A8K0P3V8</accession>
<dbReference type="Pfam" id="PF00041">
    <property type="entry name" value="fn3"/>
    <property type="match status" value="3"/>
</dbReference>
<dbReference type="GO" id="GO:0016020">
    <property type="term" value="C:membrane"/>
    <property type="evidence" value="ECO:0007669"/>
    <property type="project" value="UniProtKB-SubCell"/>
</dbReference>
<keyword evidence="2" id="KW-0812">Transmembrane</keyword>
<organism evidence="13 14">
    <name type="scientific">Ladona fulva</name>
    <name type="common">Scarce chaser dragonfly</name>
    <name type="synonym">Libellula fulva</name>
    <dbReference type="NCBI Taxonomy" id="123851"/>
    <lineage>
        <taxon>Eukaryota</taxon>
        <taxon>Metazoa</taxon>
        <taxon>Ecdysozoa</taxon>
        <taxon>Arthropoda</taxon>
        <taxon>Hexapoda</taxon>
        <taxon>Insecta</taxon>
        <taxon>Pterygota</taxon>
        <taxon>Palaeoptera</taxon>
        <taxon>Odonata</taxon>
        <taxon>Epiprocta</taxon>
        <taxon>Anisoptera</taxon>
        <taxon>Libelluloidea</taxon>
        <taxon>Libellulidae</taxon>
        <taxon>Ladona</taxon>
    </lineage>
</organism>
<feature type="domain" description="Ig-like" evidence="11">
    <location>
        <begin position="191"/>
        <end position="302"/>
    </location>
</feature>
<dbReference type="OrthoDB" id="152385at2759"/>
<proteinExistence type="predicted"/>
<comment type="caution">
    <text evidence="13">The sequence shown here is derived from an EMBL/GenBank/DDBJ whole genome shotgun (WGS) entry which is preliminary data.</text>
</comment>
<feature type="domain" description="Fibronectin type-III" evidence="12">
    <location>
        <begin position="436"/>
        <end position="582"/>
    </location>
</feature>
<evidence type="ECO:0000256" key="6">
    <source>
        <dbReference type="ARBA" id="ARBA00022989"/>
    </source>
</evidence>
<dbReference type="InterPro" id="IPR036116">
    <property type="entry name" value="FN3_sf"/>
</dbReference>
<dbReference type="SMART" id="SM00409">
    <property type="entry name" value="IG"/>
    <property type="match status" value="4"/>
</dbReference>
<dbReference type="GO" id="GO:0098609">
    <property type="term" value="P:cell-cell adhesion"/>
    <property type="evidence" value="ECO:0007669"/>
    <property type="project" value="TreeGrafter"/>
</dbReference>
<dbReference type="SUPFAM" id="SSF48726">
    <property type="entry name" value="Immunoglobulin"/>
    <property type="match status" value="4"/>
</dbReference>
<keyword evidence="5" id="KW-0130">Cell adhesion</keyword>
<keyword evidence="7" id="KW-0472">Membrane</keyword>
<keyword evidence="6" id="KW-1133">Transmembrane helix</keyword>
<evidence type="ECO:0000256" key="1">
    <source>
        <dbReference type="ARBA" id="ARBA00004167"/>
    </source>
</evidence>
<dbReference type="SMART" id="SM00060">
    <property type="entry name" value="FN3"/>
    <property type="match status" value="4"/>
</dbReference>
<keyword evidence="8" id="KW-1015">Disulfide bond</keyword>
<dbReference type="FunFam" id="2.60.40.10:FF:000017">
    <property type="entry name" value="Down syndrome cell adhesion molecule b"/>
    <property type="match status" value="2"/>
</dbReference>
<evidence type="ECO:0008006" key="15">
    <source>
        <dbReference type="Google" id="ProtNLM"/>
    </source>
</evidence>
<dbReference type="InterPro" id="IPR003598">
    <property type="entry name" value="Ig_sub2"/>
</dbReference>
<feature type="domain" description="Ig-like" evidence="11">
    <location>
        <begin position="307"/>
        <end position="342"/>
    </location>
</feature>
<dbReference type="EMBL" id="KZ308460">
    <property type="protein sequence ID" value="KAG8230029.1"/>
    <property type="molecule type" value="Genomic_DNA"/>
</dbReference>
<dbReference type="AlphaFoldDB" id="A0A8K0P3V8"/>
<dbReference type="InterPro" id="IPR003961">
    <property type="entry name" value="FN3_dom"/>
</dbReference>
<reference evidence="13" key="2">
    <citation type="submission" date="2017-10" db="EMBL/GenBank/DDBJ databases">
        <title>Ladona fulva Genome sequencing and assembly.</title>
        <authorList>
            <person name="Murali S."/>
            <person name="Richards S."/>
            <person name="Bandaranaike D."/>
            <person name="Bellair M."/>
            <person name="Blankenburg K."/>
            <person name="Chao H."/>
            <person name="Dinh H."/>
            <person name="Doddapaneni H."/>
            <person name="Dugan-Rocha S."/>
            <person name="Elkadiri S."/>
            <person name="Gnanaolivu R."/>
            <person name="Hernandez B."/>
            <person name="Skinner E."/>
            <person name="Javaid M."/>
            <person name="Lee S."/>
            <person name="Li M."/>
            <person name="Ming W."/>
            <person name="Munidasa M."/>
            <person name="Muniz J."/>
            <person name="Nguyen L."/>
            <person name="Hughes D."/>
            <person name="Osuji N."/>
            <person name="Pu L.-L."/>
            <person name="Puazo M."/>
            <person name="Qu C."/>
            <person name="Quiroz J."/>
            <person name="Raj R."/>
            <person name="Weissenberger G."/>
            <person name="Xin Y."/>
            <person name="Zou X."/>
            <person name="Han Y."/>
            <person name="Worley K."/>
            <person name="Muzny D."/>
            <person name="Gibbs R."/>
        </authorList>
    </citation>
    <scope>NUCLEOTIDE SEQUENCE</scope>
    <source>
        <strain evidence="13">Sampled in the wild</strain>
    </source>
</reference>
<dbReference type="SMART" id="SM00408">
    <property type="entry name" value="IGc2"/>
    <property type="match status" value="3"/>
</dbReference>
<dbReference type="FunFam" id="2.60.40.10:FF:000093">
    <property type="entry name" value="Down syndrome cell adhesion molecule, isoform B"/>
    <property type="match status" value="1"/>
</dbReference>